<keyword evidence="5" id="KW-0030">Aminoacyl-tRNA synthetase</keyword>
<dbReference type="GO" id="GO:0005739">
    <property type="term" value="C:mitochondrion"/>
    <property type="evidence" value="ECO:0007669"/>
    <property type="project" value="TreeGrafter"/>
</dbReference>
<dbReference type="AlphaFoldDB" id="A0AAD8CN21"/>
<keyword evidence="2" id="KW-0547">Nucleotide-binding</keyword>
<keyword evidence="1 7" id="KW-0436">Ligase</keyword>
<dbReference type="Pfam" id="PF00587">
    <property type="entry name" value="tRNA-synt_2b"/>
    <property type="match status" value="1"/>
</dbReference>
<dbReference type="InterPro" id="IPR002314">
    <property type="entry name" value="aa-tRNA-synt_IIb"/>
</dbReference>
<dbReference type="InterPro" id="IPR006195">
    <property type="entry name" value="aa-tRNA-synth_II"/>
</dbReference>
<dbReference type="Proteomes" id="UP001230051">
    <property type="component" value="Unassembled WGS sequence"/>
</dbReference>
<sequence length="95" mass="10749">MFEHRPRSWRELPLRLADFGVLHRNENSGALTGLTRVRRFIQDDAHIFCTAQQLHSEMRGVCSSCRLSTPCWGSPSGSTFPRPDKFMGTPDVGQC</sequence>
<name>A0AAD8CN21_ACIOX</name>
<evidence type="ECO:0000256" key="4">
    <source>
        <dbReference type="ARBA" id="ARBA00022917"/>
    </source>
</evidence>
<dbReference type="GO" id="GO:0006435">
    <property type="term" value="P:threonyl-tRNA aminoacylation"/>
    <property type="evidence" value="ECO:0007669"/>
    <property type="project" value="TreeGrafter"/>
</dbReference>
<dbReference type="PANTHER" id="PTHR11451:SF46">
    <property type="entry name" value="THREONINE--TRNA LIGASE"/>
    <property type="match status" value="1"/>
</dbReference>
<evidence type="ECO:0000256" key="1">
    <source>
        <dbReference type="ARBA" id="ARBA00022598"/>
    </source>
</evidence>
<evidence type="ECO:0000256" key="5">
    <source>
        <dbReference type="ARBA" id="ARBA00023146"/>
    </source>
</evidence>
<dbReference type="SUPFAM" id="SSF55681">
    <property type="entry name" value="Class II aaRS and biotin synthetases"/>
    <property type="match status" value="1"/>
</dbReference>
<protein>
    <submittedName>
        <fullName evidence="7">Threonine--tRNA ligase, cytoplasmic-like</fullName>
    </submittedName>
</protein>
<evidence type="ECO:0000313" key="7">
    <source>
        <dbReference type="EMBL" id="KAK1154619.1"/>
    </source>
</evidence>
<proteinExistence type="predicted"/>
<dbReference type="InterPro" id="IPR045864">
    <property type="entry name" value="aa-tRNA-synth_II/BPL/LPL"/>
</dbReference>
<keyword evidence="8" id="KW-1185">Reference proteome</keyword>
<gene>
    <name evidence="7" type="primary">TARS1</name>
    <name evidence="7" type="ORF">AOXY_G28120</name>
</gene>
<accession>A0AAD8CN21</accession>
<dbReference type="EMBL" id="JAGXEW010000034">
    <property type="protein sequence ID" value="KAK1154619.1"/>
    <property type="molecule type" value="Genomic_DNA"/>
</dbReference>
<dbReference type="PANTHER" id="PTHR11451">
    <property type="entry name" value="THREONINE-TRNA LIGASE"/>
    <property type="match status" value="1"/>
</dbReference>
<feature type="domain" description="Aminoacyl-transfer RNA synthetases class-II family profile" evidence="6">
    <location>
        <begin position="10"/>
        <end position="59"/>
    </location>
</feature>
<dbReference type="PROSITE" id="PS50862">
    <property type="entry name" value="AA_TRNA_LIGASE_II"/>
    <property type="match status" value="1"/>
</dbReference>
<dbReference type="Gene3D" id="3.30.930.10">
    <property type="entry name" value="Bira Bifunctional Protein, Domain 2"/>
    <property type="match status" value="1"/>
</dbReference>
<evidence type="ECO:0000313" key="8">
    <source>
        <dbReference type="Proteomes" id="UP001230051"/>
    </source>
</evidence>
<dbReference type="GO" id="GO:0004829">
    <property type="term" value="F:threonine-tRNA ligase activity"/>
    <property type="evidence" value="ECO:0007669"/>
    <property type="project" value="TreeGrafter"/>
</dbReference>
<reference evidence="7" key="1">
    <citation type="submission" date="2022-02" db="EMBL/GenBank/DDBJ databases">
        <title>Atlantic sturgeon de novo genome assembly.</title>
        <authorList>
            <person name="Stock M."/>
            <person name="Klopp C."/>
            <person name="Guiguen Y."/>
            <person name="Cabau C."/>
            <person name="Parinello H."/>
            <person name="Santidrian Yebra-Pimentel E."/>
            <person name="Kuhl H."/>
            <person name="Dirks R.P."/>
            <person name="Guessner J."/>
            <person name="Wuertz S."/>
            <person name="Du K."/>
            <person name="Schartl M."/>
        </authorList>
    </citation>
    <scope>NUCLEOTIDE SEQUENCE</scope>
    <source>
        <strain evidence="7">STURGEONOMICS-FGT-2020</strain>
        <tissue evidence="7">Whole blood</tissue>
    </source>
</reference>
<organism evidence="7 8">
    <name type="scientific">Acipenser oxyrinchus oxyrinchus</name>
    <dbReference type="NCBI Taxonomy" id="40147"/>
    <lineage>
        <taxon>Eukaryota</taxon>
        <taxon>Metazoa</taxon>
        <taxon>Chordata</taxon>
        <taxon>Craniata</taxon>
        <taxon>Vertebrata</taxon>
        <taxon>Euteleostomi</taxon>
        <taxon>Actinopterygii</taxon>
        <taxon>Chondrostei</taxon>
        <taxon>Acipenseriformes</taxon>
        <taxon>Acipenseridae</taxon>
        <taxon>Acipenser</taxon>
    </lineage>
</organism>
<evidence type="ECO:0000259" key="6">
    <source>
        <dbReference type="PROSITE" id="PS50862"/>
    </source>
</evidence>
<keyword evidence="3" id="KW-0067">ATP-binding</keyword>
<dbReference type="GO" id="GO:0005524">
    <property type="term" value="F:ATP binding"/>
    <property type="evidence" value="ECO:0007669"/>
    <property type="project" value="UniProtKB-KW"/>
</dbReference>
<comment type="caution">
    <text evidence="7">The sequence shown here is derived from an EMBL/GenBank/DDBJ whole genome shotgun (WGS) entry which is preliminary data.</text>
</comment>
<evidence type="ECO:0000256" key="2">
    <source>
        <dbReference type="ARBA" id="ARBA00022741"/>
    </source>
</evidence>
<keyword evidence="4" id="KW-0648">Protein biosynthesis</keyword>
<evidence type="ECO:0000256" key="3">
    <source>
        <dbReference type="ARBA" id="ARBA00022840"/>
    </source>
</evidence>